<reference evidence="1 2" key="1">
    <citation type="submission" date="2019-05" db="EMBL/GenBank/DDBJ databases">
        <authorList>
            <consortium name="Science for Life Laboratories"/>
        </authorList>
    </citation>
    <scope>NUCLEOTIDE SEQUENCE [LARGE SCALE GENOMIC DNA]</scope>
    <source>
        <strain evidence="1">Soil9</strain>
    </source>
</reference>
<protein>
    <submittedName>
        <fullName evidence="1">Uncharacterized protein</fullName>
    </submittedName>
</protein>
<organism evidence="1 2">
    <name type="scientific">Gemmata massiliana</name>
    <dbReference type="NCBI Taxonomy" id="1210884"/>
    <lineage>
        <taxon>Bacteria</taxon>
        <taxon>Pseudomonadati</taxon>
        <taxon>Planctomycetota</taxon>
        <taxon>Planctomycetia</taxon>
        <taxon>Gemmatales</taxon>
        <taxon>Gemmataceae</taxon>
        <taxon>Gemmata</taxon>
    </lineage>
</organism>
<evidence type="ECO:0000313" key="1">
    <source>
        <dbReference type="EMBL" id="VTR96506.1"/>
    </source>
</evidence>
<gene>
    <name evidence="1" type="ORF">SOIL9_12080</name>
</gene>
<keyword evidence="2" id="KW-1185">Reference proteome</keyword>
<accession>A0A6P2D7N1</accession>
<dbReference type="Proteomes" id="UP000464178">
    <property type="component" value="Chromosome"/>
</dbReference>
<evidence type="ECO:0000313" key="2">
    <source>
        <dbReference type="Proteomes" id="UP000464178"/>
    </source>
</evidence>
<sequence>MPTAVEWITKNPGANAIRGPFFAPNQCLLVGADIYEQAGPGVIDLRGTYRNVLNNTSENLGRMTENHNENWERQVPDAQPGFALTAIKVKEQAGHGVIDIKLRYRSLTNWADARESEWFCNNQNQTTEYDWSESPQDCFVIGLEAAEQAGFGIIDIRFYHIPKSELPH</sequence>
<dbReference type="AlphaFoldDB" id="A0A6P2D7N1"/>
<dbReference type="KEGG" id="gms:SOIL9_12080"/>
<dbReference type="RefSeq" id="WP_162670784.1">
    <property type="nucleotide sequence ID" value="NZ_LR593886.1"/>
</dbReference>
<name>A0A6P2D7N1_9BACT</name>
<dbReference type="EMBL" id="LR593886">
    <property type="protein sequence ID" value="VTR96506.1"/>
    <property type="molecule type" value="Genomic_DNA"/>
</dbReference>
<proteinExistence type="predicted"/>